<dbReference type="EMBL" id="BARW01013743">
    <property type="protein sequence ID" value="GAI83147.1"/>
    <property type="molecule type" value="Genomic_DNA"/>
</dbReference>
<gene>
    <name evidence="1" type="ORF">S12H4_24953</name>
</gene>
<reference evidence="1" key="1">
    <citation type="journal article" date="2014" name="Front. Microbiol.">
        <title>High frequency of phylogenetically diverse reductive dehalogenase-homologous genes in deep subseafloor sedimentary metagenomes.</title>
        <authorList>
            <person name="Kawai M."/>
            <person name="Futagami T."/>
            <person name="Toyoda A."/>
            <person name="Takaki Y."/>
            <person name="Nishi S."/>
            <person name="Hori S."/>
            <person name="Arai W."/>
            <person name="Tsubouchi T."/>
            <person name="Morono Y."/>
            <person name="Uchiyama I."/>
            <person name="Ito T."/>
            <person name="Fujiyama A."/>
            <person name="Inagaki F."/>
            <person name="Takami H."/>
        </authorList>
    </citation>
    <scope>NUCLEOTIDE SEQUENCE</scope>
    <source>
        <strain evidence="1">Expedition CK06-06</strain>
    </source>
</reference>
<accession>X1RR06</accession>
<protein>
    <submittedName>
        <fullName evidence="1">Uncharacterized protein</fullName>
    </submittedName>
</protein>
<sequence length="30" mass="3201">MELQTFTIILAALLALSEALALIPSLQDNS</sequence>
<organism evidence="1">
    <name type="scientific">marine sediment metagenome</name>
    <dbReference type="NCBI Taxonomy" id="412755"/>
    <lineage>
        <taxon>unclassified sequences</taxon>
        <taxon>metagenomes</taxon>
        <taxon>ecological metagenomes</taxon>
    </lineage>
</organism>
<dbReference type="AlphaFoldDB" id="X1RR06"/>
<feature type="non-terminal residue" evidence="1">
    <location>
        <position position="30"/>
    </location>
</feature>
<proteinExistence type="predicted"/>
<evidence type="ECO:0000313" key="1">
    <source>
        <dbReference type="EMBL" id="GAI83147.1"/>
    </source>
</evidence>
<name>X1RR06_9ZZZZ</name>
<comment type="caution">
    <text evidence="1">The sequence shown here is derived from an EMBL/GenBank/DDBJ whole genome shotgun (WGS) entry which is preliminary data.</text>
</comment>